<keyword evidence="1" id="KW-0472">Membrane</keyword>
<sequence>MNKSGVVYWRELKRQKHLCIVTSLQFLLTTLLLVWRMEDFTTFTYFLYIPFLFSVVTQNDIYFYDLTTSIETLLATPLDAAQILKEKGLFVVIKSVILGVAIFPAYLIILYVNGYKPNILLWNEALLLLLCFLLQYSLSLLVGTVTWLYGKKSRLGIIIGQGLLLNGLTAISSWDIKGSGTVMVISIVAAYGVSRVLIKRLRTEKMIMRCL</sequence>
<evidence type="ECO:0000256" key="1">
    <source>
        <dbReference type="SAM" id="Phobius"/>
    </source>
</evidence>
<name>A0A2L1UBH3_9BACL</name>
<reference evidence="3" key="1">
    <citation type="submission" date="2017-02" db="EMBL/GenBank/DDBJ databases">
        <title>Delineation of Paenibacillus larvae strains originating from foulbrood outbreaks.</title>
        <authorList>
            <person name="Beims H."/>
            <person name="Bunk B."/>
            <person name="Sproeer C."/>
            <person name="Mohr K.I."/>
            <person name="Pradella S."/>
            <person name="Guenther G."/>
            <person name="Rohde M."/>
            <person name="von der Ohe W."/>
            <person name="Steinert M."/>
        </authorList>
    </citation>
    <scope>NUCLEOTIDE SEQUENCE [LARGE SCALE GENOMIC DNA]</scope>
    <source>
        <strain evidence="3">Eric_III</strain>
    </source>
</reference>
<dbReference type="EMBL" id="CP019655">
    <property type="protein sequence ID" value="AVF25503.1"/>
    <property type="molecule type" value="Genomic_DNA"/>
</dbReference>
<feature type="transmembrane region" description="Helical" evidence="1">
    <location>
        <begin position="43"/>
        <end position="64"/>
    </location>
</feature>
<feature type="transmembrane region" description="Helical" evidence="1">
    <location>
        <begin position="18"/>
        <end position="37"/>
    </location>
</feature>
<evidence type="ECO:0000313" key="3">
    <source>
        <dbReference type="Proteomes" id="UP000239833"/>
    </source>
</evidence>
<protein>
    <submittedName>
        <fullName evidence="2">Uncharacterized protein</fullName>
    </submittedName>
</protein>
<feature type="transmembrane region" description="Helical" evidence="1">
    <location>
        <begin position="155"/>
        <end position="174"/>
    </location>
</feature>
<feature type="transmembrane region" description="Helical" evidence="1">
    <location>
        <begin position="89"/>
        <end position="113"/>
    </location>
</feature>
<dbReference type="GeneID" id="64218100"/>
<feature type="transmembrane region" description="Helical" evidence="1">
    <location>
        <begin position="180"/>
        <end position="198"/>
    </location>
</feature>
<keyword evidence="1" id="KW-1133">Transmembrane helix</keyword>
<accession>A0A2L1UBH3</accession>
<feature type="transmembrane region" description="Helical" evidence="1">
    <location>
        <begin position="125"/>
        <end position="148"/>
    </location>
</feature>
<dbReference type="RefSeq" id="WP_077997081.1">
    <property type="nucleotide sequence ID" value="NZ_CP019655.1"/>
</dbReference>
<dbReference type="AlphaFoldDB" id="A0A2L1UBH3"/>
<dbReference type="Proteomes" id="UP000239833">
    <property type="component" value="Chromosome"/>
</dbReference>
<dbReference type="STRING" id="147375.BXP28_22315"/>
<evidence type="ECO:0000313" key="2">
    <source>
        <dbReference type="EMBL" id="AVF25503.1"/>
    </source>
</evidence>
<gene>
    <name evidence="2" type="ORF">ERICIII_01307</name>
</gene>
<proteinExistence type="predicted"/>
<keyword evidence="1" id="KW-0812">Transmembrane</keyword>
<organism evidence="2 3">
    <name type="scientific">Paenibacillus larvae subsp. larvae</name>
    <dbReference type="NCBI Taxonomy" id="147375"/>
    <lineage>
        <taxon>Bacteria</taxon>
        <taxon>Bacillati</taxon>
        <taxon>Bacillota</taxon>
        <taxon>Bacilli</taxon>
        <taxon>Bacillales</taxon>
        <taxon>Paenibacillaceae</taxon>
        <taxon>Paenibacillus</taxon>
    </lineage>
</organism>